<sequence length="125" mass="14214">MPKFVMTDKHLYWWPVTVRVPDPDNAGTFIEQTFEMQFEAQVREVLLACQERHAAAATDRDRIEADKEQMRMCCRSWRGIVDERGADVPFSAERLDGLVGLPWGRAGIMTALAEANFGQEAKRGN</sequence>
<evidence type="ECO:0000313" key="1">
    <source>
        <dbReference type="EMBL" id="TKD17959.1"/>
    </source>
</evidence>
<dbReference type="AlphaFoldDB" id="A0A4V5PP36"/>
<dbReference type="RefSeq" id="WP_136907127.1">
    <property type="nucleotide sequence ID" value="NZ_SWJZ01000050.1"/>
</dbReference>
<name>A0A4V5PP36_RHOCA</name>
<dbReference type="EMBL" id="SWJZ01000050">
    <property type="protein sequence ID" value="TKD17959.1"/>
    <property type="molecule type" value="Genomic_DNA"/>
</dbReference>
<evidence type="ECO:0000313" key="2">
    <source>
        <dbReference type="Proteomes" id="UP000310597"/>
    </source>
</evidence>
<organism evidence="1 2">
    <name type="scientific">Rhodobacter capsulatus</name>
    <name type="common">Rhodopseudomonas capsulata</name>
    <dbReference type="NCBI Taxonomy" id="1061"/>
    <lineage>
        <taxon>Bacteria</taxon>
        <taxon>Pseudomonadati</taxon>
        <taxon>Pseudomonadota</taxon>
        <taxon>Alphaproteobacteria</taxon>
        <taxon>Rhodobacterales</taxon>
        <taxon>Rhodobacter group</taxon>
        <taxon>Rhodobacter</taxon>
    </lineage>
</organism>
<dbReference type="Proteomes" id="UP000310597">
    <property type="component" value="Unassembled WGS sequence"/>
</dbReference>
<protein>
    <submittedName>
        <fullName evidence="1">Uncharacterized protein</fullName>
    </submittedName>
</protein>
<reference evidence="1 2" key="1">
    <citation type="submission" date="2019-04" db="EMBL/GenBank/DDBJ databases">
        <title>Draft Whole-Genome sequence of the purple photosynthetic bacterium Rhodobacter capsulatus SP108 with an indigenous class A beta-lactamase.</title>
        <authorList>
            <person name="Robertson S."/>
            <person name="Meyer T.E."/>
            <person name="Kyndt J.A."/>
        </authorList>
    </citation>
    <scope>NUCLEOTIDE SEQUENCE [LARGE SCALE GENOMIC DNA]</scope>
    <source>
        <strain evidence="1 2">SP108</strain>
    </source>
</reference>
<accession>A0A4V5PP36</accession>
<gene>
    <name evidence="1" type="ORF">FBT96_12510</name>
</gene>
<dbReference type="OrthoDB" id="7690128at2"/>
<proteinExistence type="predicted"/>
<comment type="caution">
    <text evidence="1">The sequence shown here is derived from an EMBL/GenBank/DDBJ whole genome shotgun (WGS) entry which is preliminary data.</text>
</comment>